<sequence>MPHKFTMDHSLLEPPIKRAAYSDRTAWLMAVMSSLAYIRFEQPTPLDELAKVLSRETNERNILTKLNALLAAENRDQLKKELKSDLQDIGFELVDTYNISIPLVVDTQAYLAKITLQDRDPMLVLAFRGTEVTNAADIRSDVSANPMNIGPKEEGHQVHSGFYNAFKAAQSVIELSLNKPELKNMPLYITGHSLGGALAVVATYCISNDSVGACYTFGGPRVGNMLFGQSIRTPVYRVINAADLVPRLPPSYLIEGITLLLRWLPIIPYNNQVADYLERFRHYRHYGDLRYLTDATRSTPEGEGMLAAYPGLQVIANPCQLSRWIWLCSRLIATYGRAGINDHSIDIYVEKLAYWGIQRNLGKPKLVSAQAETKGSTQ</sequence>
<dbReference type="RefSeq" id="WP_011770228.1">
    <property type="nucleotide sequence ID" value="NC_008709.1"/>
</dbReference>
<dbReference type="InterPro" id="IPR051218">
    <property type="entry name" value="Sec_MonoDiacylglyc_Lipase"/>
</dbReference>
<dbReference type="InterPro" id="IPR002921">
    <property type="entry name" value="Fungal_lipase-type"/>
</dbReference>
<protein>
    <submittedName>
        <fullName evidence="2">Lipase, class 3</fullName>
    </submittedName>
</protein>
<dbReference type="SMR" id="A1SW03"/>
<evidence type="ECO:0000259" key="1">
    <source>
        <dbReference type="Pfam" id="PF01764"/>
    </source>
</evidence>
<dbReference type="EMBL" id="CP000510">
    <property type="protein sequence ID" value="ABM03668.1"/>
    <property type="molecule type" value="Genomic_DNA"/>
</dbReference>
<dbReference type="Proteomes" id="UP000000639">
    <property type="component" value="Chromosome"/>
</dbReference>
<dbReference type="KEGG" id="pin:Ping_1892"/>
<evidence type="ECO:0000313" key="3">
    <source>
        <dbReference type="Proteomes" id="UP000000639"/>
    </source>
</evidence>
<dbReference type="HOGENOM" id="CLU_032957_4_2_6"/>
<dbReference type="InterPro" id="IPR029058">
    <property type="entry name" value="AB_hydrolase_fold"/>
</dbReference>
<feature type="domain" description="Fungal lipase-type" evidence="1">
    <location>
        <begin position="124"/>
        <end position="251"/>
    </location>
</feature>
<dbReference type="STRING" id="357804.Ping_1892"/>
<gene>
    <name evidence="2" type="ordered locus">Ping_1892</name>
</gene>
<dbReference type="Gene3D" id="3.40.50.1820">
    <property type="entry name" value="alpha/beta hydrolase"/>
    <property type="match status" value="1"/>
</dbReference>
<name>A1SW03_PSYIN</name>
<dbReference type="PANTHER" id="PTHR45856:SF23">
    <property type="entry name" value="FUNGAL LIPASE-LIKE DOMAIN-CONTAINING PROTEIN"/>
    <property type="match status" value="1"/>
</dbReference>
<dbReference type="AlphaFoldDB" id="A1SW03"/>
<proteinExistence type="predicted"/>
<accession>A1SW03</accession>
<dbReference type="PANTHER" id="PTHR45856">
    <property type="entry name" value="ALPHA/BETA-HYDROLASES SUPERFAMILY PROTEIN"/>
    <property type="match status" value="1"/>
</dbReference>
<dbReference type="SUPFAM" id="SSF53474">
    <property type="entry name" value="alpha/beta-Hydrolases"/>
    <property type="match status" value="1"/>
</dbReference>
<evidence type="ECO:0000313" key="2">
    <source>
        <dbReference type="EMBL" id="ABM03668.1"/>
    </source>
</evidence>
<dbReference type="CDD" id="cd00519">
    <property type="entry name" value="Lipase_3"/>
    <property type="match status" value="1"/>
</dbReference>
<dbReference type="Pfam" id="PF01764">
    <property type="entry name" value="Lipase_3"/>
    <property type="match status" value="1"/>
</dbReference>
<dbReference type="eggNOG" id="COG3675">
    <property type="taxonomic scope" value="Bacteria"/>
</dbReference>
<dbReference type="GO" id="GO:0006629">
    <property type="term" value="P:lipid metabolic process"/>
    <property type="evidence" value="ECO:0007669"/>
    <property type="project" value="InterPro"/>
</dbReference>
<keyword evidence="3" id="KW-1185">Reference proteome</keyword>
<dbReference type="OrthoDB" id="5522031at2"/>
<organism evidence="2 3">
    <name type="scientific">Psychromonas ingrahamii (strain DSM 17664 / CCUG 51855 / 37)</name>
    <dbReference type="NCBI Taxonomy" id="357804"/>
    <lineage>
        <taxon>Bacteria</taxon>
        <taxon>Pseudomonadati</taxon>
        <taxon>Pseudomonadota</taxon>
        <taxon>Gammaproteobacteria</taxon>
        <taxon>Alteromonadales</taxon>
        <taxon>Psychromonadaceae</taxon>
        <taxon>Psychromonas</taxon>
    </lineage>
</organism>
<reference evidence="2 3" key="1">
    <citation type="submission" date="2007-01" db="EMBL/GenBank/DDBJ databases">
        <title>Complete sequence of Psychromonas ingrahamii 37.</title>
        <authorList>
            <consortium name="US DOE Joint Genome Institute"/>
            <person name="Copeland A."/>
            <person name="Lucas S."/>
            <person name="Lapidus A."/>
            <person name="Barry K."/>
            <person name="Detter J.C."/>
            <person name="Glavina del Rio T."/>
            <person name="Hammon N."/>
            <person name="Israni S."/>
            <person name="Dalin E."/>
            <person name="Tice H."/>
            <person name="Pitluck S."/>
            <person name="Thompson L.S."/>
            <person name="Brettin T."/>
            <person name="Bruce D."/>
            <person name="Han C."/>
            <person name="Tapia R."/>
            <person name="Schmutz J."/>
            <person name="Larimer F."/>
            <person name="Land M."/>
            <person name="Hauser L."/>
            <person name="Kyrpides N."/>
            <person name="Ivanova N."/>
            <person name="Staley J."/>
            <person name="Richardson P."/>
        </authorList>
    </citation>
    <scope>NUCLEOTIDE SEQUENCE [LARGE SCALE GENOMIC DNA]</scope>
    <source>
        <strain evidence="2 3">37</strain>
    </source>
</reference>